<evidence type="ECO:0000256" key="7">
    <source>
        <dbReference type="ARBA" id="ARBA00022723"/>
    </source>
</evidence>
<gene>
    <name evidence="16" type="ORF">GP486_005551</name>
</gene>
<dbReference type="PANTHER" id="PTHR12066">
    <property type="entry name" value="TELOMERASE REVERSE TRANSCRIPTASE"/>
    <property type="match status" value="1"/>
</dbReference>
<dbReference type="Gene3D" id="1.10.132.70">
    <property type="match status" value="1"/>
</dbReference>
<feature type="domain" description="Reverse transcriptase" evidence="15">
    <location>
        <begin position="666"/>
        <end position="1002"/>
    </location>
</feature>
<evidence type="ECO:0000256" key="2">
    <source>
        <dbReference type="ARBA" id="ARBA00012493"/>
    </source>
</evidence>
<accession>A0A9P8RM23</accession>
<dbReference type="EC" id="2.7.7.49" evidence="2 13"/>
<comment type="catalytic activity">
    <reaction evidence="12 13">
        <text>DNA(n) + a 2'-deoxyribonucleoside 5'-triphosphate = DNA(n+1) + diphosphate</text>
        <dbReference type="Rhea" id="RHEA:22508"/>
        <dbReference type="Rhea" id="RHEA-COMP:17339"/>
        <dbReference type="Rhea" id="RHEA-COMP:17340"/>
        <dbReference type="ChEBI" id="CHEBI:33019"/>
        <dbReference type="ChEBI" id="CHEBI:61560"/>
        <dbReference type="ChEBI" id="CHEBI:173112"/>
        <dbReference type="EC" id="2.7.7.49"/>
    </reaction>
</comment>
<dbReference type="GO" id="GO:0046872">
    <property type="term" value="F:metal ion binding"/>
    <property type="evidence" value="ECO:0007669"/>
    <property type="project" value="UniProtKB-KW"/>
</dbReference>
<keyword evidence="17" id="KW-1185">Reference proteome</keyword>
<evidence type="ECO:0000256" key="12">
    <source>
        <dbReference type="ARBA" id="ARBA00048173"/>
    </source>
</evidence>
<evidence type="ECO:0000259" key="15">
    <source>
        <dbReference type="PROSITE" id="PS50878"/>
    </source>
</evidence>
<dbReference type="InterPro" id="IPR049139">
    <property type="entry name" value="TERT_C"/>
</dbReference>
<keyword evidence="8 13" id="KW-0460">Magnesium</keyword>
<dbReference type="Proteomes" id="UP000750711">
    <property type="component" value="Unassembled WGS sequence"/>
</dbReference>
<keyword evidence="4 13" id="KW-0158">Chromosome</keyword>
<feature type="compositionally biased region" description="Basic residues" evidence="14">
    <location>
        <begin position="38"/>
        <end position="55"/>
    </location>
</feature>
<dbReference type="GO" id="GO:0042162">
    <property type="term" value="F:telomeric DNA binding"/>
    <property type="evidence" value="ECO:0007669"/>
    <property type="project" value="TreeGrafter"/>
</dbReference>
<evidence type="ECO:0000256" key="3">
    <source>
        <dbReference type="ARBA" id="ARBA00016182"/>
    </source>
</evidence>
<dbReference type="GO" id="GO:0003720">
    <property type="term" value="F:telomerase activity"/>
    <property type="evidence" value="ECO:0007669"/>
    <property type="project" value="InterPro"/>
</dbReference>
<dbReference type="PRINTS" id="PR01365">
    <property type="entry name" value="TELOMERASERT"/>
</dbReference>
<evidence type="ECO:0000256" key="6">
    <source>
        <dbReference type="ARBA" id="ARBA00022695"/>
    </source>
</evidence>
<keyword evidence="10 13" id="KW-0695">RNA-directed DNA polymerase</keyword>
<proteinExistence type="inferred from homology"/>
<evidence type="ECO:0000256" key="10">
    <source>
        <dbReference type="ARBA" id="ARBA00022918"/>
    </source>
</evidence>
<organism evidence="16 17">
    <name type="scientific">Trichoglossum hirsutum</name>
    <dbReference type="NCBI Taxonomy" id="265104"/>
    <lineage>
        <taxon>Eukaryota</taxon>
        <taxon>Fungi</taxon>
        <taxon>Dikarya</taxon>
        <taxon>Ascomycota</taxon>
        <taxon>Pezizomycotina</taxon>
        <taxon>Geoglossomycetes</taxon>
        <taxon>Geoglossales</taxon>
        <taxon>Geoglossaceae</taxon>
        <taxon>Trichoglossum</taxon>
    </lineage>
</organism>
<evidence type="ECO:0000313" key="16">
    <source>
        <dbReference type="EMBL" id="KAH0556614.1"/>
    </source>
</evidence>
<dbReference type="GO" id="GO:0000781">
    <property type="term" value="C:chromosome, telomeric region"/>
    <property type="evidence" value="ECO:0007669"/>
    <property type="project" value="UniProtKB-SubCell"/>
</dbReference>
<keyword evidence="5 13" id="KW-0808">Transferase</keyword>
<sequence>MQPQHHLDPQADGCGLRAQQQRPRAPPTAIRQFEMTGKRKRTRPKRLTARKKAKTSHGAGRSHAARDANATVSHPLLSLYYPHVVTLRGYLASALPSSSRARQRRIACVRTAAAGPAAGECVVGESACGSDGQALAVLLDATLVGVPVGARSDTTSRLKELETFSQRHSASASTKGGVAYSQSEKIVDFAIYLLFSRIYRHTNKPPHIICQGYQRSSAARSANQDHGAGAGIPGLVSHFPNVHVDTLKGPLWASLLRLLGRGSESAMIDLVLDCGVFVAVNVGQDNYYQLSGVPLVDLPAGQKLPGASLSKAVSFTGASDGKVVLRDATPKPRAFGLHSPGSITFVRNRMLYARAALNSKGEVRFGLRHILDSKETVQPFKDYTMREQEIASSELARSLGNGRSTGAVRISKIWTPKRLRGKAVELVSKLQRLHGRCSYAELLKYYCSPGERPAFKEAKSHPKFSSSYGPSALNTQNLVDKSGQSMPLSCPEGVGPSENESCQRKQSFTESATPPAKVSAFCRAVLCAIIPEEFWGVGEVGEWNRRIVMRNVDRFIHLRRFESLALHEVLQDLKVTGIPWLASPKLKPLAKMSLSDRNKRLSLFSEFVYYVFDSLLIPLIRSNFYVTETNIHRNRLFFFRHNVWRSLSEPALTTLKMSMFEEVKVAAAKRILDRRSLGFSQVRILPKEAGVRPIINLRRRAMKKHNGRIVLGRSINSIMAPVFNVLGYEKKTQSNKLGSALFSVGDMYLKLKSFKAMLRQRGLVDRGLYFAKVDVQSCFDTIPQRQLVQLMERLLTQEEYRIERHVEVKPLDGHGYGAHDAMPGKPSRKFKATARASNDYSVFDQVVEGDLAHGKKNTVFVDQVVQVFQNRQSLLDLLGEHVQRNLIKIGKKFYRQRSGIPQGSVLSSLLCSFFYGDLEQKVLNFLGAEESILLRLIDDFLLITLNRDHAKRFLQIMHDGRPEYGVSVNPAKSLVNFDVMVNDKKVPRLVGSTQFPYCATLVDTKTLDICKERRRAKDGVADSLTVEFSKLPGRTFHRKCLNTFKIQAQAMFLDTNFNSVPTVLTNIYQNFVESAMKFYSYTKSLPFNKQPRSRLLIKTVEDLIELAFVLLKSKNKNEKFGNYECAVTKAQVKW</sequence>
<dbReference type="InterPro" id="IPR000477">
    <property type="entry name" value="RT_dom"/>
</dbReference>
<dbReference type="SMART" id="SM00975">
    <property type="entry name" value="Telomerase_RBD"/>
    <property type="match status" value="1"/>
</dbReference>
<dbReference type="Pfam" id="PF12009">
    <property type="entry name" value="Telomerase_RBD"/>
    <property type="match status" value="1"/>
</dbReference>
<dbReference type="AlphaFoldDB" id="A0A9P8RM23"/>
<comment type="function">
    <text evidence="13">Telomerase is a ribonucleoprotein enzyme essential for the replication of chromosome termini in most eukaryotes. It elongates telomeres. It is a reverse transcriptase that adds simple sequence repeats to chromosome ends by copying a template sequence within the RNA component of the enzyme.</text>
</comment>
<keyword evidence="7 13" id="KW-0479">Metal-binding</keyword>
<dbReference type="Gene3D" id="3.30.70.2630">
    <property type="match status" value="1"/>
</dbReference>
<dbReference type="InterPro" id="IPR003545">
    <property type="entry name" value="Telomerase_RT"/>
</dbReference>
<dbReference type="CDD" id="cd01648">
    <property type="entry name" value="TERT"/>
    <property type="match status" value="1"/>
</dbReference>
<dbReference type="PANTHER" id="PTHR12066:SF0">
    <property type="entry name" value="TELOMERASE REVERSE TRANSCRIPTASE"/>
    <property type="match status" value="1"/>
</dbReference>
<dbReference type="GO" id="GO:0070034">
    <property type="term" value="F:telomerase RNA binding"/>
    <property type="evidence" value="ECO:0007669"/>
    <property type="project" value="TreeGrafter"/>
</dbReference>
<dbReference type="GO" id="GO:0007004">
    <property type="term" value="P:telomere maintenance via telomerase"/>
    <property type="evidence" value="ECO:0007669"/>
    <property type="project" value="TreeGrafter"/>
</dbReference>
<evidence type="ECO:0000256" key="14">
    <source>
        <dbReference type="SAM" id="MobiDB-lite"/>
    </source>
</evidence>
<keyword evidence="6 13" id="KW-0548">Nucleotidyltransferase</keyword>
<dbReference type="GO" id="GO:0000333">
    <property type="term" value="C:telomerase catalytic core complex"/>
    <property type="evidence" value="ECO:0007669"/>
    <property type="project" value="TreeGrafter"/>
</dbReference>
<evidence type="ECO:0000256" key="5">
    <source>
        <dbReference type="ARBA" id="ARBA00022679"/>
    </source>
</evidence>
<protein>
    <recommendedName>
        <fullName evidence="3 13">Telomerase reverse transcriptase</fullName>
        <ecNumber evidence="2 13">2.7.7.49</ecNumber>
    </recommendedName>
    <alternativeName>
        <fullName evidence="13">Telomerase catalytic subunit</fullName>
    </alternativeName>
</protein>
<evidence type="ECO:0000256" key="13">
    <source>
        <dbReference type="RuleBase" id="RU365061"/>
    </source>
</evidence>
<keyword evidence="11 13" id="KW-0539">Nucleus</keyword>
<dbReference type="Gene3D" id="1.10.357.90">
    <property type="match status" value="1"/>
</dbReference>
<evidence type="ECO:0000313" key="17">
    <source>
        <dbReference type="Proteomes" id="UP000750711"/>
    </source>
</evidence>
<dbReference type="Pfam" id="PF21399">
    <property type="entry name" value="TERT_C"/>
    <property type="match status" value="1"/>
</dbReference>
<name>A0A9P8RM23_9PEZI</name>
<evidence type="ECO:0000256" key="9">
    <source>
        <dbReference type="ARBA" id="ARBA00022895"/>
    </source>
</evidence>
<dbReference type="PROSITE" id="PS50878">
    <property type="entry name" value="RT_POL"/>
    <property type="match status" value="1"/>
</dbReference>
<evidence type="ECO:0000256" key="1">
    <source>
        <dbReference type="ARBA" id="ARBA00008001"/>
    </source>
</evidence>
<evidence type="ECO:0000256" key="8">
    <source>
        <dbReference type="ARBA" id="ARBA00022842"/>
    </source>
</evidence>
<comment type="subcellular location">
    <subcellularLocation>
        <location evidence="13">Nucleus</location>
    </subcellularLocation>
    <subcellularLocation>
        <location evidence="13">Chromosome</location>
        <location evidence="13">Telomere</location>
    </subcellularLocation>
</comment>
<evidence type="ECO:0000256" key="4">
    <source>
        <dbReference type="ARBA" id="ARBA00022454"/>
    </source>
</evidence>
<comment type="similarity">
    <text evidence="1 13">Belongs to the reverse transcriptase family. Telomerase subfamily.</text>
</comment>
<evidence type="ECO:0000256" key="11">
    <source>
        <dbReference type="ARBA" id="ARBA00023242"/>
    </source>
</evidence>
<dbReference type="EMBL" id="JAGHQM010001055">
    <property type="protein sequence ID" value="KAH0556614.1"/>
    <property type="molecule type" value="Genomic_DNA"/>
</dbReference>
<comment type="caution">
    <text evidence="16">The sequence shown here is derived from an EMBL/GenBank/DDBJ whole genome shotgun (WGS) entry which is preliminary data.</text>
</comment>
<feature type="region of interest" description="Disordered" evidence="14">
    <location>
        <begin position="1"/>
        <end position="67"/>
    </location>
</feature>
<reference evidence="16" key="1">
    <citation type="submission" date="2021-03" db="EMBL/GenBank/DDBJ databases">
        <title>Comparative genomics and phylogenomic investigation of the class Geoglossomycetes provide insights into ecological specialization and systematics.</title>
        <authorList>
            <person name="Melie T."/>
            <person name="Pirro S."/>
            <person name="Miller A.N."/>
            <person name="Quandt A."/>
        </authorList>
    </citation>
    <scope>NUCLEOTIDE SEQUENCE</scope>
    <source>
        <strain evidence="16">CAQ_001_2017</strain>
    </source>
</reference>
<dbReference type="Pfam" id="PF00078">
    <property type="entry name" value="RVT_1"/>
    <property type="match status" value="1"/>
</dbReference>
<keyword evidence="9 13" id="KW-0779">Telomere</keyword>
<dbReference type="InterPro" id="IPR021891">
    <property type="entry name" value="Telomerase_RBD"/>
</dbReference>